<evidence type="ECO:0000313" key="17">
    <source>
        <dbReference type="Proteomes" id="UP001474421"/>
    </source>
</evidence>
<sequence>MFPDSLETNLYPAGLQLDTRKMKTALLFLCIIGITCAFSAKHFRRRFKSDDSEENAVFKNKYRHFLYRYPYFYPPMKRFQFNSDSSEEGFGDNSSEEEEEEEGGQSNEENEGGKGSEETTVAPTTPAVEDNKTDGNADTVQKVPAVKEPPQKPGKEAGDKKVEKETVPKKGAEEEDSDENEEEENEEEEEEKVDENGSGVNATSTNSTVEETGNGGEEEEEEENEATTISLTTLVTTVNPTESTTGEQLPEGTTPADQGQYDTTTNGYEHGYEVQTDYYGSENGYPRGDNFRTYEDEYSYYKGHGYDVCANNCKQLLEVPGLQKQERFLNMKAVLLYLCFCSLAWAQSELQTHYRKGKQRCVGEHQITVKSRHSKHGFYIFNYMYSSSKPNNQTQIKKEDNVHISNPIPDPIPESRGKKSAEVSPGAYKSYAAKPHHRHDILRRKSSQHYKKQPSGKKVHVSDSSQSSESKENSRNDSRQSKDYQNDQLDSYRSSESVEIDLSAERNLSDDHSHMKESMTASQENSKELKSTD</sequence>
<keyword evidence="6" id="KW-0765">Sulfation</keyword>
<feature type="region of interest" description="Disordered" evidence="15">
    <location>
        <begin position="83"/>
        <end position="261"/>
    </location>
</feature>
<dbReference type="GO" id="GO:0030282">
    <property type="term" value="P:bone mineralization"/>
    <property type="evidence" value="ECO:0007669"/>
    <property type="project" value="TreeGrafter"/>
</dbReference>
<evidence type="ECO:0000256" key="8">
    <source>
        <dbReference type="ARBA" id="ARBA00022981"/>
    </source>
</evidence>
<comment type="caution">
    <text evidence="16">The sequence shown here is derived from an EMBL/GenBank/DDBJ whole genome shotgun (WGS) entry which is preliminary data.</text>
</comment>
<keyword evidence="17" id="KW-1185">Reference proteome</keyword>
<keyword evidence="9" id="KW-0325">Glycoprotein</keyword>
<evidence type="ECO:0000256" key="9">
    <source>
        <dbReference type="ARBA" id="ARBA00023180"/>
    </source>
</evidence>
<name>A0AAW1B9G6_CROAD</name>
<feature type="compositionally biased region" description="Acidic residues" evidence="15">
    <location>
        <begin position="173"/>
        <end position="193"/>
    </location>
</feature>
<feature type="region of interest" description="Disordered" evidence="15">
    <location>
        <begin position="403"/>
        <end position="533"/>
    </location>
</feature>
<evidence type="ECO:0000256" key="5">
    <source>
        <dbReference type="ARBA" id="ARBA00022591"/>
    </source>
</evidence>
<evidence type="ECO:0000256" key="7">
    <source>
        <dbReference type="ARBA" id="ARBA00022889"/>
    </source>
</evidence>
<evidence type="ECO:0000256" key="10">
    <source>
        <dbReference type="ARBA" id="ARBA00032072"/>
    </source>
</evidence>
<comment type="subunit">
    <text evidence="14">Monomer. Interacts with integrins; the interaction promotes cell adhesion.</text>
</comment>
<feature type="compositionally biased region" description="Basic and acidic residues" evidence="15">
    <location>
        <begin position="503"/>
        <end position="517"/>
    </location>
</feature>
<proteinExistence type="predicted"/>
<keyword evidence="8" id="KW-0730">Sialic acid</keyword>
<dbReference type="Pfam" id="PF05432">
    <property type="entry name" value="BSP_II"/>
    <property type="match status" value="1"/>
</dbReference>
<dbReference type="GO" id="GO:0007155">
    <property type="term" value="P:cell adhesion"/>
    <property type="evidence" value="ECO:0007669"/>
    <property type="project" value="UniProtKB-KW"/>
</dbReference>
<dbReference type="InterPro" id="IPR008412">
    <property type="entry name" value="IBSP"/>
</dbReference>
<accession>A0AAW1B9G6</accession>
<dbReference type="AlphaFoldDB" id="A0AAW1B9G6"/>
<dbReference type="EMBL" id="JAOTOJ010000007">
    <property type="protein sequence ID" value="KAK9398694.1"/>
    <property type="molecule type" value="Genomic_DNA"/>
</dbReference>
<dbReference type="PANTHER" id="PTHR10345:SF0">
    <property type="entry name" value="BONE SIALOPROTEIN 2"/>
    <property type="match status" value="1"/>
</dbReference>
<comment type="function">
    <text evidence="13">Binds tightly to hydroxyapatite. Appears to form an integral part of the mineralized matrix. Probably important to cell-matrix interaction. Promotes adhesion and migration of various cells via the alpha-V/beta-3 integrin receptor (ITGAV:ITGB3).</text>
</comment>
<keyword evidence="7" id="KW-0130">Cell adhesion</keyword>
<evidence type="ECO:0000313" key="16">
    <source>
        <dbReference type="EMBL" id="KAK9398694.1"/>
    </source>
</evidence>
<feature type="compositionally biased region" description="Polar residues" evidence="15">
    <location>
        <begin position="486"/>
        <end position="497"/>
    </location>
</feature>
<reference evidence="16 17" key="1">
    <citation type="journal article" date="2024" name="Proc. Natl. Acad. Sci. U.S.A.">
        <title>The genetic regulatory architecture and epigenomic basis for age-related changes in rattlesnake venom.</title>
        <authorList>
            <person name="Hogan M.P."/>
            <person name="Holding M.L."/>
            <person name="Nystrom G.S."/>
            <person name="Colston T.J."/>
            <person name="Bartlett D.A."/>
            <person name="Mason A.J."/>
            <person name="Ellsworth S.A."/>
            <person name="Rautsaw R.M."/>
            <person name="Lawrence K.C."/>
            <person name="Strickland J.L."/>
            <person name="He B."/>
            <person name="Fraser P."/>
            <person name="Margres M.J."/>
            <person name="Gilbert D.M."/>
            <person name="Gibbs H.L."/>
            <person name="Parkinson C.L."/>
            <person name="Rokyta D.R."/>
        </authorList>
    </citation>
    <scope>NUCLEOTIDE SEQUENCE [LARGE SCALE GENOMIC DNA]</scope>
    <source>
        <strain evidence="16">DRR0105</strain>
    </source>
</reference>
<feature type="compositionally biased region" description="Basic residues" evidence="15">
    <location>
        <begin position="434"/>
        <end position="459"/>
    </location>
</feature>
<evidence type="ECO:0000256" key="12">
    <source>
        <dbReference type="ARBA" id="ARBA00044555"/>
    </source>
</evidence>
<gene>
    <name evidence="16" type="ORF">NXF25_013663</name>
</gene>
<feature type="compositionally biased region" description="Low complexity" evidence="15">
    <location>
        <begin position="227"/>
        <end position="238"/>
    </location>
</feature>
<evidence type="ECO:0000256" key="6">
    <source>
        <dbReference type="ARBA" id="ARBA00022641"/>
    </source>
</evidence>
<keyword evidence="5" id="KW-0091">Biomineralization</keyword>
<evidence type="ECO:0000256" key="3">
    <source>
        <dbReference type="ARBA" id="ARBA00022525"/>
    </source>
</evidence>
<dbReference type="GO" id="GO:0030198">
    <property type="term" value="P:extracellular matrix organization"/>
    <property type="evidence" value="ECO:0007669"/>
    <property type="project" value="TreeGrafter"/>
</dbReference>
<evidence type="ECO:0000256" key="15">
    <source>
        <dbReference type="SAM" id="MobiDB-lite"/>
    </source>
</evidence>
<comment type="subcellular location">
    <subcellularLocation>
        <location evidence="1">Secreted</location>
    </subcellularLocation>
</comment>
<evidence type="ECO:0000256" key="11">
    <source>
        <dbReference type="ARBA" id="ARBA00033169"/>
    </source>
</evidence>
<protein>
    <recommendedName>
        <fullName evidence="2">Integrin-binding sialoprotein</fullName>
    </recommendedName>
    <alternativeName>
        <fullName evidence="12">Bone sialoprotein 2</fullName>
    </alternativeName>
    <alternativeName>
        <fullName evidence="11">Bone sialoprotein II</fullName>
    </alternativeName>
    <alternativeName>
        <fullName evidence="10">Cell-binding sialoprotein</fullName>
    </alternativeName>
</protein>
<evidence type="ECO:0000256" key="14">
    <source>
        <dbReference type="ARBA" id="ARBA00046591"/>
    </source>
</evidence>
<evidence type="ECO:0000256" key="1">
    <source>
        <dbReference type="ARBA" id="ARBA00004613"/>
    </source>
</evidence>
<feature type="compositionally biased region" description="Basic and acidic residues" evidence="15">
    <location>
        <begin position="149"/>
        <end position="172"/>
    </location>
</feature>
<feature type="compositionally biased region" description="Acidic residues" evidence="15">
    <location>
        <begin position="85"/>
        <end position="103"/>
    </location>
</feature>
<evidence type="ECO:0000256" key="4">
    <source>
        <dbReference type="ARBA" id="ARBA00022553"/>
    </source>
</evidence>
<keyword evidence="3" id="KW-0964">Secreted</keyword>
<keyword evidence="4" id="KW-0597">Phosphoprotein</keyword>
<evidence type="ECO:0000256" key="13">
    <source>
        <dbReference type="ARBA" id="ARBA00045301"/>
    </source>
</evidence>
<dbReference type="Proteomes" id="UP001474421">
    <property type="component" value="Unassembled WGS sequence"/>
</dbReference>
<feature type="compositionally biased region" description="Basic and acidic residues" evidence="15">
    <location>
        <begin position="469"/>
        <end position="485"/>
    </location>
</feature>
<organism evidence="16 17">
    <name type="scientific">Crotalus adamanteus</name>
    <name type="common">Eastern diamondback rattlesnake</name>
    <dbReference type="NCBI Taxonomy" id="8729"/>
    <lineage>
        <taxon>Eukaryota</taxon>
        <taxon>Metazoa</taxon>
        <taxon>Chordata</taxon>
        <taxon>Craniata</taxon>
        <taxon>Vertebrata</taxon>
        <taxon>Euteleostomi</taxon>
        <taxon>Lepidosauria</taxon>
        <taxon>Squamata</taxon>
        <taxon>Bifurcata</taxon>
        <taxon>Unidentata</taxon>
        <taxon>Episquamata</taxon>
        <taxon>Toxicofera</taxon>
        <taxon>Serpentes</taxon>
        <taxon>Colubroidea</taxon>
        <taxon>Viperidae</taxon>
        <taxon>Crotalinae</taxon>
        <taxon>Crotalus</taxon>
    </lineage>
</organism>
<feature type="compositionally biased region" description="Acidic residues" evidence="15">
    <location>
        <begin position="216"/>
        <end position="225"/>
    </location>
</feature>
<dbReference type="GO" id="GO:0005576">
    <property type="term" value="C:extracellular region"/>
    <property type="evidence" value="ECO:0007669"/>
    <property type="project" value="UniProtKB-SubCell"/>
</dbReference>
<dbReference type="PANTHER" id="PTHR10345">
    <property type="entry name" value="BONE SIALOPROTEIN 2"/>
    <property type="match status" value="1"/>
</dbReference>
<evidence type="ECO:0000256" key="2">
    <source>
        <dbReference type="ARBA" id="ARBA00018075"/>
    </source>
</evidence>